<evidence type="ECO:0000256" key="4">
    <source>
        <dbReference type="ARBA" id="ARBA00022833"/>
    </source>
</evidence>
<organism evidence="9 10">
    <name type="scientific">Carya illinoinensis</name>
    <name type="common">Pecan</name>
    <dbReference type="NCBI Taxonomy" id="32201"/>
    <lineage>
        <taxon>Eukaryota</taxon>
        <taxon>Viridiplantae</taxon>
        <taxon>Streptophyta</taxon>
        <taxon>Embryophyta</taxon>
        <taxon>Tracheophyta</taxon>
        <taxon>Spermatophyta</taxon>
        <taxon>Magnoliopsida</taxon>
        <taxon>eudicotyledons</taxon>
        <taxon>Gunneridae</taxon>
        <taxon>Pentapetalae</taxon>
        <taxon>rosids</taxon>
        <taxon>fabids</taxon>
        <taxon>Fagales</taxon>
        <taxon>Juglandaceae</taxon>
        <taxon>Carya</taxon>
    </lineage>
</organism>
<evidence type="ECO:0000256" key="7">
    <source>
        <dbReference type="SAM" id="MobiDB-lite"/>
    </source>
</evidence>
<evidence type="ECO:0000256" key="3">
    <source>
        <dbReference type="ARBA" id="ARBA00022771"/>
    </source>
</evidence>
<dbReference type="InterPro" id="IPR019787">
    <property type="entry name" value="Znf_PHD-finger"/>
</dbReference>
<keyword evidence="3 6" id="KW-0863">Zinc-finger</keyword>
<evidence type="ECO:0000256" key="2">
    <source>
        <dbReference type="ARBA" id="ARBA00022723"/>
    </source>
</evidence>
<keyword evidence="10" id="KW-1185">Reference proteome</keyword>
<comment type="subcellular location">
    <subcellularLocation>
        <location evidence="1">Nucleus</location>
    </subcellularLocation>
</comment>
<dbReference type="EMBL" id="CM031810">
    <property type="protein sequence ID" value="KAG6664502.1"/>
    <property type="molecule type" value="Genomic_DNA"/>
</dbReference>
<proteinExistence type="predicted"/>
<accession>A0A8T1REM6</accession>
<feature type="region of interest" description="Disordered" evidence="7">
    <location>
        <begin position="1067"/>
        <end position="1094"/>
    </location>
</feature>
<dbReference type="Pfam" id="PF16135">
    <property type="entry name" value="TDBD"/>
    <property type="match status" value="1"/>
</dbReference>
<dbReference type="InterPro" id="IPR001965">
    <property type="entry name" value="Znf_PHD"/>
</dbReference>
<evidence type="ECO:0000313" key="10">
    <source>
        <dbReference type="Proteomes" id="UP000811609"/>
    </source>
</evidence>
<keyword evidence="5" id="KW-0539">Nucleus</keyword>
<feature type="compositionally biased region" description="Basic and acidic residues" evidence="7">
    <location>
        <begin position="505"/>
        <end position="516"/>
    </location>
</feature>
<keyword evidence="4" id="KW-0862">Zinc</keyword>
<feature type="region of interest" description="Disordered" evidence="7">
    <location>
        <begin position="505"/>
        <end position="547"/>
    </location>
</feature>
<dbReference type="InterPro" id="IPR054292">
    <property type="entry name" value="DUF7028"/>
</dbReference>
<comment type="caution">
    <text evidence="9">The sequence shown here is derived from an EMBL/GenBank/DDBJ whole genome shotgun (WGS) entry which is preliminary data.</text>
</comment>
<feature type="compositionally biased region" description="Basic and acidic residues" evidence="7">
    <location>
        <begin position="1067"/>
        <end position="1088"/>
    </location>
</feature>
<feature type="compositionally biased region" description="Polar residues" evidence="7">
    <location>
        <begin position="1293"/>
        <end position="1313"/>
    </location>
</feature>
<evidence type="ECO:0000256" key="1">
    <source>
        <dbReference type="ARBA" id="ARBA00004123"/>
    </source>
</evidence>
<feature type="domain" description="PHD-type" evidence="8">
    <location>
        <begin position="742"/>
        <end position="787"/>
    </location>
</feature>
<gene>
    <name evidence="9" type="ORF">CIPAW_02G097100</name>
</gene>
<dbReference type="Pfam" id="PF00628">
    <property type="entry name" value="PHD"/>
    <property type="match status" value="1"/>
</dbReference>
<keyword evidence="2" id="KW-0479">Metal-binding</keyword>
<name>A0A8T1REM6_CARIL</name>
<evidence type="ECO:0000256" key="6">
    <source>
        <dbReference type="PROSITE-ProRule" id="PRU00146"/>
    </source>
</evidence>
<feature type="region of interest" description="Disordered" evidence="7">
    <location>
        <begin position="312"/>
        <end position="335"/>
    </location>
</feature>
<dbReference type="Pfam" id="PF23209">
    <property type="entry name" value="IDM1_C"/>
    <property type="match status" value="1"/>
</dbReference>
<dbReference type="Proteomes" id="UP000811609">
    <property type="component" value="Chromosome 2"/>
</dbReference>
<feature type="region of interest" description="Disordered" evidence="7">
    <location>
        <begin position="1290"/>
        <end position="1313"/>
    </location>
</feature>
<evidence type="ECO:0000256" key="5">
    <source>
        <dbReference type="ARBA" id="ARBA00023242"/>
    </source>
</evidence>
<dbReference type="CDD" id="cd15532">
    <property type="entry name" value="PHD2_CHD_II"/>
    <property type="match status" value="1"/>
</dbReference>
<dbReference type="PANTHER" id="PTHR46508">
    <property type="entry name" value="PHD FINGER FAMILY PROTEIN"/>
    <property type="match status" value="1"/>
</dbReference>
<dbReference type="PANTHER" id="PTHR46508:SF3">
    <property type="entry name" value="ACYL-COA N-ACYLTRANSFERASE WITH RING_FYVE_PHD-TYPE ZINC FINGER PROTEIN"/>
    <property type="match status" value="1"/>
</dbReference>
<protein>
    <recommendedName>
        <fullName evidence="8">PHD-type domain-containing protein</fullName>
    </recommendedName>
</protein>
<dbReference type="GO" id="GO:0008270">
    <property type="term" value="F:zinc ion binding"/>
    <property type="evidence" value="ECO:0007669"/>
    <property type="project" value="UniProtKB-KW"/>
</dbReference>
<dbReference type="InterPro" id="IPR056511">
    <property type="entry name" value="IDM1_C"/>
</dbReference>
<dbReference type="Pfam" id="PF22970">
    <property type="entry name" value="DUF7028"/>
    <property type="match status" value="1"/>
</dbReference>
<evidence type="ECO:0000313" key="9">
    <source>
        <dbReference type="EMBL" id="KAG6664502.1"/>
    </source>
</evidence>
<feature type="compositionally biased region" description="Polar residues" evidence="7">
    <location>
        <begin position="315"/>
        <end position="324"/>
    </location>
</feature>
<sequence length="1313" mass="146354">MEEGLRSDRPSGLVVKNRSSSGCLIVRKKSVDGVGEVGPAGSRKVFESKKQKKRLSLVLSDSGSSDELFPVPRRRVGPETIRVCSGLSAFEKDIVDESEIGRKRDRWDHIRHYEEGMTGRNGFDESKSERGNLDIFEFDEYDGFGGERMRRKRFNDSGIKVGGRRFLASMDMARSGIDREYETGLSTDGVYKRKNLYCDPASGLDLGDSVDNTRVKMNRDGTQLHLSLLREKLVGHSDKPIRVQGKNGVLKVMVNKKKRFGGPLEDLDHHIAEESRKASRIEEIAKRNAVIHSSSYTEKKLEKPGLVFRPDKSQMALQKSLSSKNSKDGEWDSENSDASLKLRLKNVEANSSKTRIISEEEKISPSLKLRSKNVEANSSRKRIRCEEEKTPPCENLPQAIIKEGKARRGSGTEKQKLRERIREMLLSAGWTIDYRPRRNRDYLDAVYINPSGTAYWSIIKAYDAYQKQLKDVDGEAKPSEDCSSFSPISDEILSQLTRKTRKKIEKEMKKKQRDCSDSDNATEAAEKRFASTKRDVESMDSISHEEKLSSFIKQGGKSLKNRMTENGSASVNSKSKGQNAKYMRDGIEKPSSGSNPRMPHARKSRKLGRCTLLVRSSNKAQSSEADGFVPYNGKRTLLSWLIDSGTVGLSQKVQYMNRRRTRVMLEGWITRDGIHCGCCSKILTVSKFEIHAGSKLRQPFQHIYLDSGVSLLQCQIDAWNRQEDSEHIDFHSIDTDGDDPNDDTCGICGDGGDLICCDGCPSTFHLSCLDIRMLPPGDWHCPNCTCKFCGVVSGSGAQGDACTLLKCSVCEKKYHKSCMLEMDAIHVDSASLASSFCEQKCKELFEHLQKYRGVRHEMEGGFSWSLIHRTDKDSDTSLRGLPQRVECNSKLAVAQTVMDECFLPIVDRRSGINLMHNVLYNSGSNFNRLNYSGFYTAILERGDEIISAASIRFHGTKLAEMPFIGTRHVYRRQGMCRRLFAAIESALCSLKVEKLIIPAIAELMHTWTVVFGFTPLEESLKQEMISMNMLVFPGTDMLQKLLLEQEIIEGNVACKTSAKQKLCKNELSTKSEVESKSDMDSPVGHDSRGCNSAGHDPHGCDEAGLCCANEITEEGAVTDNKSDLHADPHRFDGASHCSNELTDEVTAPDNKSGMDFTAAHDPHGCDDTGLPCTNEVNDDFGAADSSSLDASYEVNIPVSVQLTTCFNSYLEDKLAQSASGKKFMYRSDMIHDALEQGNKLAMGCPVVDDGQSWKENDMDKAREVNINIDCLDPVPSLAEISAENTTKEINENLDVSDSSQTDPAESSLQVKSD</sequence>
<feature type="region of interest" description="Disordered" evidence="7">
    <location>
        <begin position="560"/>
        <end position="607"/>
    </location>
</feature>
<feature type="compositionally biased region" description="Basic and acidic residues" evidence="7">
    <location>
        <begin position="524"/>
        <end position="547"/>
    </location>
</feature>
<dbReference type="InterPro" id="IPR032308">
    <property type="entry name" value="TDBD"/>
</dbReference>
<dbReference type="PROSITE" id="PS50016">
    <property type="entry name" value="ZF_PHD_2"/>
    <property type="match status" value="1"/>
</dbReference>
<dbReference type="GO" id="GO:0005634">
    <property type="term" value="C:nucleus"/>
    <property type="evidence" value="ECO:0007669"/>
    <property type="project" value="UniProtKB-SubCell"/>
</dbReference>
<reference evidence="9" key="1">
    <citation type="submission" date="2020-12" db="EMBL/GenBank/DDBJ databases">
        <title>WGS assembly of Carya illinoinensis cv. Pawnee.</title>
        <authorList>
            <person name="Platts A."/>
            <person name="Shu S."/>
            <person name="Wright S."/>
            <person name="Barry K."/>
            <person name="Edger P."/>
            <person name="Pires J.C."/>
            <person name="Schmutz J."/>
        </authorList>
    </citation>
    <scope>NUCLEOTIDE SEQUENCE</scope>
    <source>
        <tissue evidence="9">Leaf</tissue>
    </source>
</reference>
<dbReference type="SMART" id="SM00249">
    <property type="entry name" value="PHD"/>
    <property type="match status" value="1"/>
</dbReference>
<feature type="compositionally biased region" description="Polar residues" evidence="7">
    <location>
        <begin position="564"/>
        <end position="578"/>
    </location>
</feature>
<evidence type="ECO:0000259" key="8">
    <source>
        <dbReference type="PROSITE" id="PS50016"/>
    </source>
</evidence>